<evidence type="ECO:0000313" key="8">
    <source>
        <dbReference type="EMBL" id="KAK8782021.1"/>
    </source>
</evidence>
<dbReference type="GO" id="GO:0005737">
    <property type="term" value="C:cytoplasm"/>
    <property type="evidence" value="ECO:0007669"/>
    <property type="project" value="UniProtKB-SubCell"/>
</dbReference>
<dbReference type="Pfam" id="PF00097">
    <property type="entry name" value="zf-C3HC4"/>
    <property type="match status" value="1"/>
</dbReference>
<dbReference type="InterPro" id="IPR013083">
    <property type="entry name" value="Znf_RING/FYVE/PHD"/>
</dbReference>
<evidence type="ECO:0000256" key="6">
    <source>
        <dbReference type="PROSITE-ProRule" id="PRU00175"/>
    </source>
</evidence>
<evidence type="ECO:0000313" key="9">
    <source>
        <dbReference type="Proteomes" id="UP001321473"/>
    </source>
</evidence>
<keyword evidence="2" id="KW-0963">Cytoplasm</keyword>
<keyword evidence="3" id="KW-0479">Metal-binding</keyword>
<dbReference type="Proteomes" id="UP001321473">
    <property type="component" value="Unassembled WGS sequence"/>
</dbReference>
<dbReference type="InterPro" id="IPR008974">
    <property type="entry name" value="TRAF-like"/>
</dbReference>
<evidence type="ECO:0000256" key="4">
    <source>
        <dbReference type="ARBA" id="ARBA00022771"/>
    </source>
</evidence>
<dbReference type="InterPro" id="IPR018957">
    <property type="entry name" value="Znf_C3HC4_RING-type"/>
</dbReference>
<dbReference type="Pfam" id="PF22486">
    <property type="entry name" value="MATH_2"/>
    <property type="match status" value="1"/>
</dbReference>
<comment type="subcellular location">
    <subcellularLocation>
        <location evidence="1">Cytoplasm</location>
    </subcellularLocation>
</comment>
<name>A0AAQ4F557_AMBAM</name>
<dbReference type="GO" id="GO:0009898">
    <property type="term" value="C:cytoplasmic side of plasma membrane"/>
    <property type="evidence" value="ECO:0007669"/>
    <property type="project" value="TreeGrafter"/>
</dbReference>
<comment type="caution">
    <text evidence="8">The sequence shown here is derived from an EMBL/GenBank/DDBJ whole genome shotgun (WGS) entry which is preliminary data.</text>
</comment>
<feature type="domain" description="RING-type" evidence="7">
    <location>
        <begin position="37"/>
        <end position="77"/>
    </location>
</feature>
<dbReference type="EMBL" id="JARKHS020007085">
    <property type="protein sequence ID" value="KAK8782021.1"/>
    <property type="molecule type" value="Genomic_DNA"/>
</dbReference>
<sequence length="433" mass="47967">MAIATDSKKHLLKGFGDHLDGRFTQFLHELPSGVPACSLCSVVPSEHYTLSCKHVYCSPCFLETVRKNATNLWCPLDGKNFRPRKAPSPTSTDVGLLSRLPVHCWNKDNGCTFSGEVEHMQAHYRDCTFYKVCCGLCSCTYIRSDLAHHVKTAHAKSTKARASNKLKKHEVATVCSGKTSVSDEQGVVAGEFAEPMEELGAKQPAPQATLVSDGHLQEIVRAVASRTASEAAEDVAQWNEALFLGILGGIKQINERLDNLAEATHITCPREPPAVISLGPPQVRPLKQELQTEYAWTVTHYSKLRVGIHYVESLPFKIAPGRKAQLTLCTDGITLLELSVSVKIYRGDDDSRRQLPWPFLRTCRFTLFDKSGKAADVTSLFSSDDLFSRAVTTVDTLVSGWLIISKMGRDIFERDYVKDDSFTIAFSTETRPE</sequence>
<dbReference type="InterPro" id="IPR002083">
    <property type="entry name" value="MATH/TRAF_dom"/>
</dbReference>
<dbReference type="PANTHER" id="PTHR10131:SF138">
    <property type="entry name" value="RE66324P"/>
    <property type="match status" value="1"/>
</dbReference>
<dbReference type="PROSITE" id="PS50089">
    <property type="entry name" value="ZF_RING_2"/>
    <property type="match status" value="1"/>
</dbReference>
<dbReference type="Gene3D" id="2.60.210.10">
    <property type="entry name" value="Apoptosis, Tumor Necrosis Factor Receptor Associated Protein 2, Chain A"/>
    <property type="match status" value="1"/>
</dbReference>
<dbReference type="Gene3D" id="3.30.40.10">
    <property type="entry name" value="Zinc/RING finger domain, C3HC4 (zinc finger)"/>
    <property type="match status" value="2"/>
</dbReference>
<keyword evidence="5" id="KW-0862">Zinc</keyword>
<evidence type="ECO:0000259" key="7">
    <source>
        <dbReference type="PROSITE" id="PS50089"/>
    </source>
</evidence>
<dbReference type="PANTHER" id="PTHR10131">
    <property type="entry name" value="TNF RECEPTOR ASSOCIATED FACTOR"/>
    <property type="match status" value="1"/>
</dbReference>
<protein>
    <recommendedName>
        <fullName evidence="7">RING-type domain-containing protein</fullName>
    </recommendedName>
</protein>
<accession>A0AAQ4F557</accession>
<dbReference type="GO" id="GO:0043122">
    <property type="term" value="P:regulation of canonical NF-kappaB signal transduction"/>
    <property type="evidence" value="ECO:0007669"/>
    <property type="project" value="TreeGrafter"/>
</dbReference>
<evidence type="ECO:0000256" key="5">
    <source>
        <dbReference type="ARBA" id="ARBA00022833"/>
    </source>
</evidence>
<keyword evidence="4 6" id="KW-0863">Zinc-finger</keyword>
<dbReference type="SUPFAM" id="SSF57850">
    <property type="entry name" value="RING/U-box"/>
    <property type="match status" value="1"/>
</dbReference>
<dbReference type="GO" id="GO:0005164">
    <property type="term" value="F:tumor necrosis factor receptor binding"/>
    <property type="evidence" value="ECO:0007669"/>
    <property type="project" value="TreeGrafter"/>
</dbReference>
<keyword evidence="9" id="KW-1185">Reference proteome</keyword>
<dbReference type="GO" id="GO:0008270">
    <property type="term" value="F:zinc ion binding"/>
    <property type="evidence" value="ECO:0007669"/>
    <property type="project" value="UniProtKB-KW"/>
</dbReference>
<evidence type="ECO:0000256" key="1">
    <source>
        <dbReference type="ARBA" id="ARBA00004496"/>
    </source>
</evidence>
<dbReference type="SUPFAM" id="SSF49599">
    <property type="entry name" value="TRAF domain-like"/>
    <property type="match status" value="2"/>
</dbReference>
<gene>
    <name evidence="8" type="ORF">V5799_016635</name>
</gene>
<dbReference type="InterPro" id="IPR001841">
    <property type="entry name" value="Znf_RING"/>
</dbReference>
<evidence type="ECO:0000256" key="3">
    <source>
        <dbReference type="ARBA" id="ARBA00022723"/>
    </source>
</evidence>
<evidence type="ECO:0000256" key="2">
    <source>
        <dbReference type="ARBA" id="ARBA00022490"/>
    </source>
</evidence>
<reference evidence="8 9" key="1">
    <citation type="journal article" date="2023" name="Arcadia Sci">
        <title>De novo assembly of a long-read Amblyomma americanum tick genome.</title>
        <authorList>
            <person name="Chou S."/>
            <person name="Poskanzer K.E."/>
            <person name="Rollins M."/>
            <person name="Thuy-Boun P.S."/>
        </authorList>
    </citation>
    <scope>NUCLEOTIDE SEQUENCE [LARGE SCALE GENOMIC DNA]</scope>
    <source>
        <strain evidence="8">F_SG_1</strain>
        <tissue evidence="8">Salivary glands</tissue>
    </source>
</reference>
<organism evidence="8 9">
    <name type="scientific">Amblyomma americanum</name>
    <name type="common">Lone star tick</name>
    <dbReference type="NCBI Taxonomy" id="6943"/>
    <lineage>
        <taxon>Eukaryota</taxon>
        <taxon>Metazoa</taxon>
        <taxon>Ecdysozoa</taxon>
        <taxon>Arthropoda</taxon>
        <taxon>Chelicerata</taxon>
        <taxon>Arachnida</taxon>
        <taxon>Acari</taxon>
        <taxon>Parasitiformes</taxon>
        <taxon>Ixodida</taxon>
        <taxon>Ixodoidea</taxon>
        <taxon>Ixodidae</taxon>
        <taxon>Amblyomminae</taxon>
        <taxon>Amblyomma</taxon>
    </lineage>
</organism>
<dbReference type="AlphaFoldDB" id="A0AAQ4F557"/>
<proteinExistence type="predicted"/>